<evidence type="ECO:0008006" key="5">
    <source>
        <dbReference type="Google" id="ProtNLM"/>
    </source>
</evidence>
<dbReference type="InterPro" id="IPR001434">
    <property type="entry name" value="OmcB-like_DUF11"/>
</dbReference>
<dbReference type="Proteomes" id="UP000192276">
    <property type="component" value="Unassembled WGS sequence"/>
</dbReference>
<dbReference type="InterPro" id="IPR026444">
    <property type="entry name" value="Secre_tail"/>
</dbReference>
<dbReference type="AlphaFoldDB" id="A0A1V9EKE6"/>
<accession>A0A1V9EKE6</accession>
<evidence type="ECO:0000259" key="1">
    <source>
        <dbReference type="Pfam" id="PF01345"/>
    </source>
</evidence>
<reference evidence="4" key="1">
    <citation type="submission" date="2016-04" db="EMBL/GenBank/DDBJ databases">
        <authorList>
            <person name="Chen L."/>
            <person name="Zhuang W."/>
            <person name="Wang G."/>
        </authorList>
    </citation>
    <scope>NUCLEOTIDE SEQUENCE [LARGE SCALE GENOMIC DNA]</scope>
    <source>
        <strain evidence="4">208</strain>
    </source>
</reference>
<comment type="caution">
    <text evidence="3">The sequence shown here is derived from an EMBL/GenBank/DDBJ whole genome shotgun (WGS) entry which is preliminary data.</text>
</comment>
<evidence type="ECO:0000259" key="2">
    <source>
        <dbReference type="Pfam" id="PF18962"/>
    </source>
</evidence>
<dbReference type="RefSeq" id="WP_081170643.1">
    <property type="nucleotide sequence ID" value="NZ_LWBP01000243.1"/>
</dbReference>
<dbReference type="OrthoDB" id="610093at2"/>
<dbReference type="EMBL" id="LWBP01000243">
    <property type="protein sequence ID" value="OQP46609.1"/>
    <property type="molecule type" value="Genomic_DNA"/>
</dbReference>
<proteinExistence type="predicted"/>
<name>A0A1V9EKE6_9BACT</name>
<dbReference type="STRING" id="550983.A4R26_07735"/>
<dbReference type="NCBIfam" id="TIGR04183">
    <property type="entry name" value="Por_Secre_tail"/>
    <property type="match status" value="1"/>
</dbReference>
<protein>
    <recommendedName>
        <fullName evidence="5">Secretion system C-terminal sorting domain-containing protein</fullName>
    </recommendedName>
</protein>
<dbReference type="PANTHER" id="PTHR34819">
    <property type="entry name" value="LARGE CYSTEINE-RICH PERIPLASMIC PROTEIN OMCB"/>
    <property type="match status" value="1"/>
</dbReference>
<gene>
    <name evidence="3" type="ORF">A4R26_07735</name>
</gene>
<dbReference type="Pfam" id="PF18962">
    <property type="entry name" value="Por_Secre_tail"/>
    <property type="match status" value="1"/>
</dbReference>
<feature type="domain" description="DUF11" evidence="1">
    <location>
        <begin position="42"/>
        <end position="150"/>
    </location>
</feature>
<evidence type="ECO:0000313" key="4">
    <source>
        <dbReference type="Proteomes" id="UP000192276"/>
    </source>
</evidence>
<sequence>MNFKFYPLRALLFTLLLFGFEVMQAQDIIFSKTVENFTTGGDGTTAGVGDELIYRINITNMTAQNFVACRMYDNIPAGVSYIPNSTTMNGAPFADVSGRMPFAASGSYVRSPTFGVGILAPGVSCTVVFRVLVTANGGSVFNNATIDATQNGVATIQATNTVVTNLSQESACNIIYQVTPSNTSSGSFNYIRSVNTSNGQGTGTVYNGTSMPQRDAFTDATISHFGGSGVDLLSNSAAIAYDVNTNRIYFVNNTSSSAATLCYVDLNFSAGRVYRFTGYPLETTTGNDWNVNRMGFGSDGFCYALTSNCQDFIKFYVDASNVPHITRMGPLINAATNGSRDVLNDGGGDLFADGSGKLYMIANSGNMYKINPTTKVATFMGTVGSYAPGNTAALAINAAGQVYIGGVYNDVYRIDLGAMQATKVNASTTNVYHAGDYSSCGFPVLASSIIADKTYHNINGSPTVNGGDTVEYVITVTNIGNINAAGVYMYDYIPPSTTYLPGTTRLNNIPVADAAGGVMPYAVSGGRLVNTLGEDGGIVKPGAVNAAVVTFRVATQPNVQVCNQSRITLLDADGNVMFVNSSDPTNIGQTPTCFYSDGVLPLNNLKFKGSLNDNKSVLNWTMNGDESVAYYEVEYSDNGTAFKASGKVAGKGTNLVTANSYQFVDLEHTFAPVRYYRLKVYQKGGSFNYSGIIRLNANDLTVEATPNPFERDINVQIRLKTSEQVRIRLINILGKEVYTTTEQLSVGSHSVLIRVPAGLAKGMYVLDVKAGSEQVYQKKLLKK</sequence>
<dbReference type="InterPro" id="IPR051172">
    <property type="entry name" value="Chlamydia_OmcB"/>
</dbReference>
<dbReference type="NCBIfam" id="TIGR01451">
    <property type="entry name" value="B_ant_repeat"/>
    <property type="match status" value="2"/>
</dbReference>
<feature type="domain" description="Secretion system C-terminal sorting" evidence="2">
    <location>
        <begin position="706"/>
        <end position="780"/>
    </location>
</feature>
<dbReference type="Pfam" id="PF01345">
    <property type="entry name" value="DUF11"/>
    <property type="match status" value="1"/>
</dbReference>
<dbReference type="InterPro" id="IPR047589">
    <property type="entry name" value="DUF11_rpt"/>
</dbReference>
<evidence type="ECO:0000313" key="3">
    <source>
        <dbReference type="EMBL" id="OQP46609.1"/>
    </source>
</evidence>
<organism evidence="3 4">
    <name type="scientific">Niastella populi</name>
    <dbReference type="NCBI Taxonomy" id="550983"/>
    <lineage>
        <taxon>Bacteria</taxon>
        <taxon>Pseudomonadati</taxon>
        <taxon>Bacteroidota</taxon>
        <taxon>Chitinophagia</taxon>
        <taxon>Chitinophagales</taxon>
        <taxon>Chitinophagaceae</taxon>
        <taxon>Niastella</taxon>
    </lineage>
</organism>
<keyword evidence="4" id="KW-1185">Reference proteome</keyword>